<evidence type="ECO:0000313" key="8">
    <source>
        <dbReference type="WBParaSite" id="Pan_g19266.t1"/>
    </source>
</evidence>
<feature type="domain" description="RRP12 N-terminal HEAT" evidence="6">
    <location>
        <begin position="116"/>
        <end position="294"/>
    </location>
</feature>
<evidence type="ECO:0000256" key="1">
    <source>
        <dbReference type="ARBA" id="ARBA00004123"/>
    </source>
</evidence>
<dbReference type="InterPro" id="IPR011989">
    <property type="entry name" value="ARM-like"/>
</dbReference>
<evidence type="ECO:0000313" key="7">
    <source>
        <dbReference type="Proteomes" id="UP000492821"/>
    </source>
</evidence>
<comment type="subcellular location">
    <subcellularLocation>
        <location evidence="1">Nucleus</location>
    </subcellularLocation>
</comment>
<dbReference type="SUPFAM" id="SSF48371">
    <property type="entry name" value="ARM repeat"/>
    <property type="match status" value="1"/>
</dbReference>
<dbReference type="PANTHER" id="PTHR48287:SF1">
    <property type="entry name" value="ARM REPEAT SUPERFAMILY PROTEIN"/>
    <property type="match status" value="1"/>
</dbReference>
<sequence length="1293" mass="144204">MGKAFRVRVNRKGAVKIAKGQTSSNNAPITRFRDQAKAERAAKAEPMIAIDDREEMIAEDPVNRLDIDTMNLDNDDANTEITAGGMTAISRFTNCTNPTFEPVNRIWTSGSTIQNDVISVLASAVEVIKEKQGNQSDIEYYGVLLSTLDALDVADTKKVYASSYLLQLIAPKVPKELLIRYYSNAKAVLERKIKALANTKEAYGAIKFLIAALGILLKAQPESFWQVQENKQVLADLVPFTNHPHPGVRMMSRRMLRSMLTEEPYVKDGSVHPAAKVVAKAIKTQIETAGGNRDTITRTLCLLEGILYRVAEPTLASMLEILLHLGASADSMVRCSAFQCMQRTLERPPLEESFPVSRNAELILALRSHTTPADISVFAYWLQALSEAHVCLARSTPEKSINLLPDTLDLFGKAFNTPSNELGHAVYVSLNRLITECIKENPVGATKCLTILESSLNVQNTNLWKYVLQCMTILFNESKKAVDSPIFEKVLNTLANLREKDDCFCKSEIDAVIASAIRNVGLSRVVGIIELGIDPSAPVMPDDFKRSWMLPLLANNVRDESINYFVNSVIPVLVKLHERLDKLPPVTSKLYAVIELQIWGILPNLLTTPTDFVDQFVTLAPMIGSALTQRLDLRLVLLKSLRSALRYAEKEGQIEVMKRFAKNYLPILFNIYTATPTDTAEIVSKQGLTNYDDRAVRLSCLETVRAYVTQSPEDVRSIYVNVALGKLRDDEQSLEKKQAIADLVIALVRGLDATQCAEVFTAVEKWFTSNLASFQKKAYRILGEMYKRISEPELASFFEKNAPFVKNMIASGMTRVLPSARGPRIAIYRAILVTMSDYNDVTHFVESILEQVIVSQDKSFGKQTRHQAAHCFLQICSALMSAAAEAEITPSVALEPVLDTVIKLYTKPIEGTEVSFEQARAALIAQNMLVQKFVKYFNPSVLSKLIHLACATMEDTRGAVKILAVRCMRILCNKLEEFVMTQFKSLLFEAIFKQDLSNETLRVRKANRLLLEVLVDRYGPEMLINNTDNEDFLKQIKNISKIKRRRENKTTSGPQSGDVEMEEDDTQSTFTSANTVKADTIFDILEDSDDEDMAEHKPKKAADSMSVFLHEDEDEIVDLLDRDTIIQRLSTKDPRAAPKKVQIDETHKDNAFTVNKEGKIVIVNIDKKRKRYNSEMFEDDDKRANVEEDDVALEEHEDNATVVASTYRPGGKGIHRASAAPKSVVSNAMSVATTTNGKKKAGGGDGKKKGDKFEPYAYIPLRNKGRKDGLKTILKKGKTVSVPGGGRSNKKKR</sequence>
<organism evidence="7 8">
    <name type="scientific">Panagrellus redivivus</name>
    <name type="common">Microworm</name>
    <dbReference type="NCBI Taxonomy" id="6233"/>
    <lineage>
        <taxon>Eukaryota</taxon>
        <taxon>Metazoa</taxon>
        <taxon>Ecdysozoa</taxon>
        <taxon>Nematoda</taxon>
        <taxon>Chromadorea</taxon>
        <taxon>Rhabditida</taxon>
        <taxon>Tylenchina</taxon>
        <taxon>Panagrolaimomorpha</taxon>
        <taxon>Panagrolaimoidea</taxon>
        <taxon>Panagrolaimidae</taxon>
        <taxon>Panagrellus</taxon>
    </lineage>
</organism>
<dbReference type="Proteomes" id="UP000492821">
    <property type="component" value="Unassembled WGS sequence"/>
</dbReference>
<reference evidence="7" key="1">
    <citation type="journal article" date="2013" name="Genetics">
        <title>The draft genome and transcriptome of Panagrellus redivivus are shaped by the harsh demands of a free-living lifestyle.</title>
        <authorList>
            <person name="Srinivasan J."/>
            <person name="Dillman A.R."/>
            <person name="Macchietto M.G."/>
            <person name="Heikkinen L."/>
            <person name="Lakso M."/>
            <person name="Fracchia K.M."/>
            <person name="Antoshechkin I."/>
            <person name="Mortazavi A."/>
            <person name="Wong G."/>
            <person name="Sternberg P.W."/>
        </authorList>
    </citation>
    <scope>NUCLEOTIDE SEQUENCE [LARGE SCALE GENOMIC DNA]</scope>
    <source>
        <strain evidence="7">MT8872</strain>
    </source>
</reference>
<keyword evidence="7" id="KW-1185">Reference proteome</keyword>
<evidence type="ECO:0000259" key="5">
    <source>
        <dbReference type="Pfam" id="PF08161"/>
    </source>
</evidence>
<comment type="similarity">
    <text evidence="2">Belongs to the RRP12 family.</text>
</comment>
<reference evidence="8" key="2">
    <citation type="submission" date="2020-10" db="UniProtKB">
        <authorList>
            <consortium name="WormBaseParasite"/>
        </authorList>
    </citation>
    <scope>IDENTIFICATION</scope>
</reference>
<evidence type="ECO:0000256" key="2">
    <source>
        <dbReference type="ARBA" id="ARBA00007690"/>
    </source>
</evidence>
<evidence type="ECO:0000256" key="3">
    <source>
        <dbReference type="ARBA" id="ARBA00023242"/>
    </source>
</evidence>
<feature type="region of interest" description="Disordered" evidence="4">
    <location>
        <begin position="1233"/>
        <end position="1254"/>
    </location>
</feature>
<evidence type="ECO:0000256" key="4">
    <source>
        <dbReference type="SAM" id="MobiDB-lite"/>
    </source>
</evidence>
<dbReference type="InterPro" id="IPR052087">
    <property type="entry name" value="RRP12"/>
</dbReference>
<dbReference type="InterPro" id="IPR057860">
    <property type="entry name" value="HEAT_RRP12_N"/>
</dbReference>
<dbReference type="Pfam" id="PF25772">
    <property type="entry name" value="HEAT_RRP12_N"/>
    <property type="match status" value="1"/>
</dbReference>
<evidence type="ECO:0000259" key="6">
    <source>
        <dbReference type="Pfam" id="PF25772"/>
    </source>
</evidence>
<protein>
    <submittedName>
        <fullName evidence="8">NUC173 domain-containing protein</fullName>
    </submittedName>
</protein>
<dbReference type="PANTHER" id="PTHR48287">
    <property type="entry name" value="ARM REPEAT SUPERFAMILY PROTEIN"/>
    <property type="match status" value="1"/>
</dbReference>
<keyword evidence="3" id="KW-0539">Nucleus</keyword>
<dbReference type="InterPro" id="IPR012978">
    <property type="entry name" value="HEAT_RRP12"/>
</dbReference>
<proteinExistence type="inferred from homology"/>
<dbReference type="GO" id="GO:0005634">
    <property type="term" value="C:nucleus"/>
    <property type="evidence" value="ECO:0007669"/>
    <property type="project" value="UniProtKB-SubCell"/>
</dbReference>
<dbReference type="Gene3D" id="1.25.10.10">
    <property type="entry name" value="Leucine-rich Repeat Variant"/>
    <property type="match status" value="1"/>
</dbReference>
<dbReference type="Pfam" id="PF08161">
    <property type="entry name" value="RRP12_HEAT"/>
    <property type="match status" value="1"/>
</dbReference>
<feature type="domain" description="RRP12 HEAT" evidence="5">
    <location>
        <begin position="419"/>
        <end position="675"/>
    </location>
</feature>
<feature type="compositionally biased region" description="Basic and acidic residues" evidence="4">
    <location>
        <begin position="1245"/>
        <end position="1254"/>
    </location>
</feature>
<dbReference type="WBParaSite" id="Pan_g19266.t1">
    <property type="protein sequence ID" value="Pan_g19266.t1"/>
    <property type="gene ID" value="Pan_g19266"/>
</dbReference>
<feature type="region of interest" description="Disordered" evidence="4">
    <location>
        <begin position="1044"/>
        <end position="1070"/>
    </location>
</feature>
<feature type="region of interest" description="Disordered" evidence="4">
    <location>
        <begin position="1267"/>
        <end position="1293"/>
    </location>
</feature>
<accession>A0A7E4VCP7</accession>
<dbReference type="InterPro" id="IPR016024">
    <property type="entry name" value="ARM-type_fold"/>
</dbReference>
<name>A0A7E4VCP7_PANRE</name>